<sequence>MVIKLRRLFPCGKRGDSDKMKELKLRLRHHLPHEILQSGREFQEVFDALTLKNKIVLGEYRFLCKVFSEIHMEAEMITQEYQAKIKNLLGQKISEQKQDSSFDKKADVSEKLSIKKVDYSEIVENAVKKYSSELDEELECQENVTKMAQVALHEKNIMTAEKQ</sequence>
<comment type="caution">
    <text evidence="1">The sequence shown here is derived from an EMBL/GenBank/DDBJ whole genome shotgun (WGS) entry which is preliminary data.</text>
</comment>
<accession>A0A8B6FGJ8</accession>
<dbReference type="OrthoDB" id="6192040at2759"/>
<evidence type="ECO:0000313" key="2">
    <source>
        <dbReference type="Proteomes" id="UP000596742"/>
    </source>
</evidence>
<evidence type="ECO:0000313" key="1">
    <source>
        <dbReference type="EMBL" id="VDI48426.1"/>
    </source>
</evidence>
<protein>
    <submittedName>
        <fullName evidence="1">Uncharacterized protein</fullName>
    </submittedName>
</protein>
<reference evidence="1" key="1">
    <citation type="submission" date="2018-11" db="EMBL/GenBank/DDBJ databases">
        <authorList>
            <person name="Alioto T."/>
            <person name="Alioto T."/>
        </authorList>
    </citation>
    <scope>NUCLEOTIDE SEQUENCE</scope>
</reference>
<name>A0A8B6FGJ8_MYTGA</name>
<gene>
    <name evidence="1" type="ORF">MGAL_10B083489</name>
</gene>
<proteinExistence type="predicted"/>
<keyword evidence="2" id="KW-1185">Reference proteome</keyword>
<dbReference type="EMBL" id="UYJE01006738">
    <property type="protein sequence ID" value="VDI48426.1"/>
    <property type="molecule type" value="Genomic_DNA"/>
</dbReference>
<organism evidence="1 2">
    <name type="scientific">Mytilus galloprovincialis</name>
    <name type="common">Mediterranean mussel</name>
    <dbReference type="NCBI Taxonomy" id="29158"/>
    <lineage>
        <taxon>Eukaryota</taxon>
        <taxon>Metazoa</taxon>
        <taxon>Spiralia</taxon>
        <taxon>Lophotrochozoa</taxon>
        <taxon>Mollusca</taxon>
        <taxon>Bivalvia</taxon>
        <taxon>Autobranchia</taxon>
        <taxon>Pteriomorphia</taxon>
        <taxon>Mytilida</taxon>
        <taxon>Mytiloidea</taxon>
        <taxon>Mytilidae</taxon>
        <taxon>Mytilinae</taxon>
        <taxon>Mytilus</taxon>
    </lineage>
</organism>
<dbReference type="Proteomes" id="UP000596742">
    <property type="component" value="Unassembled WGS sequence"/>
</dbReference>
<dbReference type="AlphaFoldDB" id="A0A8B6FGJ8"/>